<evidence type="ECO:0000256" key="4">
    <source>
        <dbReference type="ARBA" id="ARBA00022725"/>
    </source>
</evidence>
<dbReference type="Proteomes" id="UP000186698">
    <property type="component" value="Chromosome 9_10L"/>
</dbReference>
<feature type="transmembrane region" description="Helical" evidence="11">
    <location>
        <begin position="57"/>
        <end position="76"/>
    </location>
</feature>
<feature type="transmembrane region" description="Helical" evidence="11">
    <location>
        <begin position="96"/>
        <end position="118"/>
    </location>
</feature>
<dbReference type="KEGG" id="xla:108701938"/>
<feature type="transmembrane region" description="Helical" evidence="11">
    <location>
        <begin position="270"/>
        <end position="289"/>
    </location>
</feature>
<dbReference type="Gene3D" id="1.20.1070.10">
    <property type="entry name" value="Rhodopsin 7-helix transmembrane proteins"/>
    <property type="match status" value="1"/>
</dbReference>
<evidence type="ECO:0000313" key="14">
    <source>
        <dbReference type="RefSeq" id="XP_018092435.1"/>
    </source>
</evidence>
<dbReference type="InterPro" id="IPR000725">
    <property type="entry name" value="Olfact_rcpt"/>
</dbReference>
<dbReference type="PANTHER" id="PTHR26452">
    <property type="entry name" value="OLFACTORY RECEPTOR"/>
    <property type="match status" value="1"/>
</dbReference>
<dbReference type="GO" id="GO:0005886">
    <property type="term" value="C:plasma membrane"/>
    <property type="evidence" value="ECO:0007669"/>
    <property type="project" value="UniProtKB-SubCell"/>
</dbReference>
<evidence type="ECO:0000256" key="3">
    <source>
        <dbReference type="ARBA" id="ARBA00022692"/>
    </source>
</evidence>
<keyword evidence="5 11" id="KW-1133">Transmembrane helix</keyword>
<keyword evidence="11" id="KW-0716">Sensory transduction</keyword>
<sequence>MENQTTVSEFTLLGFSYLPKLEHQVFFMFLLIYLTSLSGNLLIMILILTDNHLHTPMYFFLGNLACVDICYSQVTGPRMLLDFYSKKKIISYRSCLSQAFFFMCFASYECFLLVVMSYDRYVAVCQPLHYVKIMSWKNCTKLIIVVWALGSSYSLVEILLTLRLTFCGPYTIHNFFCDLPQLLNVSCTDTFINMQVLFVLGGLISISASSTTFLPYVSIFYTVHKIQTKNIKLKAFSTCSSHLTVICIFYGTLCFAYLHPHSRHFDADIVVAVVYTAILPLLNPIIYSLRNGEIRSALGRIKKKYFF</sequence>
<proteinExistence type="inferred from homology"/>
<keyword evidence="7 11" id="KW-0472">Membrane</keyword>
<reference evidence="14" key="1">
    <citation type="submission" date="2025-08" db="UniProtKB">
        <authorList>
            <consortium name="RefSeq"/>
        </authorList>
    </citation>
    <scope>IDENTIFICATION</scope>
    <source>
        <strain evidence="14">J_2021</strain>
        <tissue evidence="14">Erythrocytes</tissue>
    </source>
</reference>
<dbReference type="RefSeq" id="XP_018092435.1">
    <property type="nucleotide sequence ID" value="XM_018236946.1"/>
</dbReference>
<comment type="subcellular location">
    <subcellularLocation>
        <location evidence="1 11">Cell membrane</location>
        <topology evidence="1 11">Multi-pass membrane protein</topology>
    </subcellularLocation>
</comment>
<keyword evidence="3 10" id="KW-0812">Transmembrane</keyword>
<dbReference type="OMA" id="CFASYEC"/>
<dbReference type="PROSITE" id="PS00237">
    <property type="entry name" value="G_PROTEIN_RECEP_F1_1"/>
    <property type="match status" value="1"/>
</dbReference>
<keyword evidence="9 10" id="KW-0807">Transducer</keyword>
<keyword evidence="2 11" id="KW-1003">Cell membrane</keyword>
<evidence type="ECO:0000256" key="7">
    <source>
        <dbReference type="ARBA" id="ARBA00023136"/>
    </source>
</evidence>
<evidence type="ECO:0000256" key="10">
    <source>
        <dbReference type="RuleBase" id="RU000688"/>
    </source>
</evidence>
<dbReference type="PROSITE" id="PS50262">
    <property type="entry name" value="G_PROTEIN_RECEP_F1_2"/>
    <property type="match status" value="1"/>
</dbReference>
<evidence type="ECO:0000256" key="1">
    <source>
        <dbReference type="ARBA" id="ARBA00004651"/>
    </source>
</evidence>
<dbReference type="GO" id="GO:0004930">
    <property type="term" value="F:G protein-coupled receptor activity"/>
    <property type="evidence" value="ECO:0007669"/>
    <property type="project" value="UniProtKB-KW"/>
</dbReference>
<evidence type="ECO:0000259" key="12">
    <source>
        <dbReference type="PROSITE" id="PS50262"/>
    </source>
</evidence>
<dbReference type="OrthoDB" id="6147321at2759"/>
<feature type="transmembrane region" description="Helical" evidence="11">
    <location>
        <begin position="25"/>
        <end position="48"/>
    </location>
</feature>
<dbReference type="InterPro" id="IPR017452">
    <property type="entry name" value="GPCR_Rhodpsn_7TM"/>
</dbReference>
<feature type="domain" description="G-protein coupled receptors family 1 profile" evidence="12">
    <location>
        <begin position="39"/>
        <end position="287"/>
    </location>
</feature>
<protein>
    <recommendedName>
        <fullName evidence="11">Olfactory receptor</fullName>
    </recommendedName>
</protein>
<keyword evidence="8 10" id="KW-0675">Receptor</keyword>
<name>A0A1L8EZ27_XENLA</name>
<dbReference type="GO" id="GO:0004984">
    <property type="term" value="F:olfactory receptor activity"/>
    <property type="evidence" value="ECO:0000318"/>
    <property type="project" value="GO_Central"/>
</dbReference>
<accession>A0A1L8EZ27</accession>
<keyword evidence="13" id="KW-1185">Reference proteome</keyword>
<keyword evidence="6 10" id="KW-0297">G-protein coupled receptor</keyword>
<feature type="transmembrane region" description="Helical" evidence="11">
    <location>
        <begin position="235"/>
        <end position="258"/>
    </location>
</feature>
<comment type="similarity">
    <text evidence="10">Belongs to the G-protein coupled receptor 1 family.</text>
</comment>
<evidence type="ECO:0000313" key="13">
    <source>
        <dbReference type="Proteomes" id="UP000186698"/>
    </source>
</evidence>
<evidence type="ECO:0000256" key="11">
    <source>
        <dbReference type="RuleBase" id="RU363047"/>
    </source>
</evidence>
<evidence type="ECO:0000256" key="5">
    <source>
        <dbReference type="ARBA" id="ARBA00022989"/>
    </source>
</evidence>
<organism evidence="13 14">
    <name type="scientific">Xenopus laevis</name>
    <name type="common">African clawed frog</name>
    <dbReference type="NCBI Taxonomy" id="8355"/>
    <lineage>
        <taxon>Eukaryota</taxon>
        <taxon>Metazoa</taxon>
        <taxon>Chordata</taxon>
        <taxon>Craniata</taxon>
        <taxon>Vertebrata</taxon>
        <taxon>Euteleostomi</taxon>
        <taxon>Amphibia</taxon>
        <taxon>Batrachia</taxon>
        <taxon>Anura</taxon>
        <taxon>Pipoidea</taxon>
        <taxon>Pipidae</taxon>
        <taxon>Xenopodinae</taxon>
        <taxon>Xenopus</taxon>
        <taxon>Xenopus</taxon>
    </lineage>
</organism>
<dbReference type="GeneID" id="108701938"/>
<dbReference type="PRINTS" id="PR00245">
    <property type="entry name" value="OLFACTORYR"/>
</dbReference>
<evidence type="ECO:0000256" key="8">
    <source>
        <dbReference type="ARBA" id="ARBA00023170"/>
    </source>
</evidence>
<dbReference type="AlphaFoldDB" id="A0A1L8EZ27"/>
<dbReference type="FunFam" id="1.20.1070.10:FF:000015">
    <property type="entry name" value="Olfactory receptor"/>
    <property type="match status" value="1"/>
</dbReference>
<gene>
    <name evidence="14" type="primary">LOC108701938</name>
</gene>
<dbReference type="PaxDb" id="8355-A0A1L8EZ27"/>
<dbReference type="GO" id="GO:0005549">
    <property type="term" value="F:odorant binding"/>
    <property type="evidence" value="ECO:0000318"/>
    <property type="project" value="GO_Central"/>
</dbReference>
<dbReference type="SUPFAM" id="SSF81321">
    <property type="entry name" value="Family A G protein-coupled receptor-like"/>
    <property type="match status" value="1"/>
</dbReference>
<dbReference type="Pfam" id="PF13853">
    <property type="entry name" value="7tm_4"/>
    <property type="match status" value="1"/>
</dbReference>
<feature type="transmembrane region" description="Helical" evidence="11">
    <location>
        <begin position="139"/>
        <end position="156"/>
    </location>
</feature>
<dbReference type="InterPro" id="IPR050516">
    <property type="entry name" value="Olfactory_GPCR"/>
</dbReference>
<evidence type="ECO:0000256" key="2">
    <source>
        <dbReference type="ARBA" id="ARBA00022475"/>
    </source>
</evidence>
<feature type="transmembrane region" description="Helical" evidence="11">
    <location>
        <begin position="196"/>
        <end position="223"/>
    </location>
</feature>
<keyword evidence="4 11" id="KW-0552">Olfaction</keyword>
<evidence type="ECO:0000256" key="6">
    <source>
        <dbReference type="ARBA" id="ARBA00023040"/>
    </source>
</evidence>
<evidence type="ECO:0000256" key="9">
    <source>
        <dbReference type="ARBA" id="ARBA00023224"/>
    </source>
</evidence>
<dbReference type="InterPro" id="IPR000276">
    <property type="entry name" value="GPCR_Rhodpsn"/>
</dbReference>
<dbReference type="PRINTS" id="PR00237">
    <property type="entry name" value="GPCRRHODOPSN"/>
</dbReference>